<name>A0A9K3HYZ3_HELAN</name>
<sequence>MACFILPRTNISASSMSESTITENGFVRTASAIRSKTVLPRYPISVSSPSRLNPSSKVIGLVPFICSARTDAIFFFPTRSGPANSSHTQPLDGSTLHCVTVVAMVEAASGCHQAFFIRPFSSLLNESVSVGSANLLFCGSDEMQPKRSLTAKSSLSFFGPRTRSVPTGLRGGSNRGCWAGCRAS</sequence>
<organism evidence="1 2">
    <name type="scientific">Helianthus annuus</name>
    <name type="common">Common sunflower</name>
    <dbReference type="NCBI Taxonomy" id="4232"/>
    <lineage>
        <taxon>Eukaryota</taxon>
        <taxon>Viridiplantae</taxon>
        <taxon>Streptophyta</taxon>
        <taxon>Embryophyta</taxon>
        <taxon>Tracheophyta</taxon>
        <taxon>Spermatophyta</taxon>
        <taxon>Magnoliopsida</taxon>
        <taxon>eudicotyledons</taxon>
        <taxon>Gunneridae</taxon>
        <taxon>Pentapetalae</taxon>
        <taxon>asterids</taxon>
        <taxon>campanulids</taxon>
        <taxon>Asterales</taxon>
        <taxon>Asteraceae</taxon>
        <taxon>Asteroideae</taxon>
        <taxon>Heliantheae alliance</taxon>
        <taxon>Heliantheae</taxon>
        <taxon>Helianthus</taxon>
    </lineage>
</organism>
<dbReference type="Proteomes" id="UP000215914">
    <property type="component" value="Unassembled WGS sequence"/>
</dbReference>
<evidence type="ECO:0000313" key="2">
    <source>
        <dbReference type="Proteomes" id="UP000215914"/>
    </source>
</evidence>
<comment type="caution">
    <text evidence="1">The sequence shown here is derived from an EMBL/GenBank/DDBJ whole genome shotgun (WGS) entry which is preliminary data.</text>
</comment>
<reference evidence="1" key="2">
    <citation type="submission" date="2020-06" db="EMBL/GenBank/DDBJ databases">
        <title>Helianthus annuus Genome sequencing and assembly Release 2.</title>
        <authorList>
            <person name="Gouzy J."/>
            <person name="Langlade N."/>
            <person name="Munos S."/>
        </authorList>
    </citation>
    <scope>NUCLEOTIDE SEQUENCE</scope>
    <source>
        <tissue evidence="1">Leaves</tissue>
    </source>
</reference>
<reference evidence="1" key="1">
    <citation type="journal article" date="2017" name="Nature">
        <title>The sunflower genome provides insights into oil metabolism, flowering and Asterid evolution.</title>
        <authorList>
            <person name="Badouin H."/>
            <person name="Gouzy J."/>
            <person name="Grassa C.J."/>
            <person name="Murat F."/>
            <person name="Staton S.E."/>
            <person name="Cottret L."/>
            <person name="Lelandais-Briere C."/>
            <person name="Owens G.L."/>
            <person name="Carrere S."/>
            <person name="Mayjonade B."/>
            <person name="Legrand L."/>
            <person name="Gill N."/>
            <person name="Kane N.C."/>
            <person name="Bowers J.E."/>
            <person name="Hubner S."/>
            <person name="Bellec A."/>
            <person name="Berard A."/>
            <person name="Berges H."/>
            <person name="Blanchet N."/>
            <person name="Boniface M.C."/>
            <person name="Brunel D."/>
            <person name="Catrice O."/>
            <person name="Chaidir N."/>
            <person name="Claudel C."/>
            <person name="Donnadieu C."/>
            <person name="Faraut T."/>
            <person name="Fievet G."/>
            <person name="Helmstetter N."/>
            <person name="King M."/>
            <person name="Knapp S.J."/>
            <person name="Lai Z."/>
            <person name="Le Paslier M.C."/>
            <person name="Lippi Y."/>
            <person name="Lorenzon L."/>
            <person name="Mandel J.R."/>
            <person name="Marage G."/>
            <person name="Marchand G."/>
            <person name="Marquand E."/>
            <person name="Bret-Mestries E."/>
            <person name="Morien E."/>
            <person name="Nambeesan S."/>
            <person name="Nguyen T."/>
            <person name="Pegot-Espagnet P."/>
            <person name="Pouilly N."/>
            <person name="Raftis F."/>
            <person name="Sallet E."/>
            <person name="Schiex T."/>
            <person name="Thomas J."/>
            <person name="Vandecasteele C."/>
            <person name="Vares D."/>
            <person name="Vear F."/>
            <person name="Vautrin S."/>
            <person name="Crespi M."/>
            <person name="Mangin B."/>
            <person name="Burke J.M."/>
            <person name="Salse J."/>
            <person name="Munos S."/>
            <person name="Vincourt P."/>
            <person name="Rieseberg L.H."/>
            <person name="Langlade N.B."/>
        </authorList>
    </citation>
    <scope>NUCLEOTIDE SEQUENCE</scope>
    <source>
        <tissue evidence="1">Leaves</tissue>
    </source>
</reference>
<proteinExistence type="predicted"/>
<accession>A0A9K3HYZ3</accession>
<keyword evidence="2" id="KW-1185">Reference proteome</keyword>
<dbReference type="AlphaFoldDB" id="A0A9K3HYZ3"/>
<protein>
    <submittedName>
        <fullName evidence="1">Uncharacterized protein</fullName>
    </submittedName>
</protein>
<dbReference type="Gramene" id="mRNA:HanXRQr2_Chr10g0454021">
    <property type="protein sequence ID" value="CDS:HanXRQr2_Chr10g0454021.1"/>
    <property type="gene ID" value="HanXRQr2_Chr10g0454021"/>
</dbReference>
<dbReference type="EMBL" id="MNCJ02000325">
    <property type="protein sequence ID" value="KAF5787548.1"/>
    <property type="molecule type" value="Genomic_DNA"/>
</dbReference>
<evidence type="ECO:0000313" key="1">
    <source>
        <dbReference type="EMBL" id="KAF5787548.1"/>
    </source>
</evidence>
<gene>
    <name evidence="1" type="ORF">HanXRQr2_Chr10g0454021</name>
</gene>